<evidence type="ECO:0000256" key="3">
    <source>
        <dbReference type="PIRSR" id="PIRSR617939-1"/>
    </source>
</evidence>
<evidence type="ECO:0000256" key="5">
    <source>
        <dbReference type="SAM" id="MobiDB-lite"/>
    </source>
</evidence>
<feature type="binding site" evidence="4">
    <location>
        <position position="318"/>
    </location>
    <ligand>
        <name>substrate</name>
    </ligand>
</feature>
<dbReference type="PANTHER" id="PTHR12935">
    <property type="entry name" value="GAMMA-GLUTAMYLCYCLOTRANSFERASE"/>
    <property type="match status" value="1"/>
</dbReference>
<keyword evidence="6" id="KW-0812">Transmembrane</keyword>
<proteinExistence type="predicted"/>
<feature type="transmembrane region" description="Helical" evidence="6">
    <location>
        <begin position="384"/>
        <end position="406"/>
    </location>
</feature>
<evidence type="ECO:0000256" key="2">
    <source>
        <dbReference type="ARBA" id="ARBA00023239"/>
    </source>
</evidence>
<organism evidence="7 8">
    <name type="scientific">Apodospora peruviana</name>
    <dbReference type="NCBI Taxonomy" id="516989"/>
    <lineage>
        <taxon>Eukaryota</taxon>
        <taxon>Fungi</taxon>
        <taxon>Dikarya</taxon>
        <taxon>Ascomycota</taxon>
        <taxon>Pezizomycotina</taxon>
        <taxon>Sordariomycetes</taxon>
        <taxon>Sordariomycetidae</taxon>
        <taxon>Sordariales</taxon>
        <taxon>Lasiosphaeriaceae</taxon>
        <taxon>Apodospora</taxon>
    </lineage>
</organism>
<keyword evidence="6" id="KW-1133">Transmembrane helix</keyword>
<comment type="caution">
    <text evidence="7">The sequence shown here is derived from an EMBL/GenBank/DDBJ whole genome shotgun (WGS) entry which is preliminary data.</text>
</comment>
<gene>
    <name evidence="7" type="ORF">B0H66DRAFT_469028</name>
</gene>
<keyword evidence="8" id="KW-1185">Reference proteome</keyword>
<protein>
    <recommendedName>
        <fullName evidence="1">gamma-glutamylcyclotransferase</fullName>
        <ecNumber evidence="1">4.3.2.9</ecNumber>
    </recommendedName>
</protein>
<dbReference type="Gene3D" id="3.10.490.10">
    <property type="entry name" value="Gamma-glutamyl cyclotransferase-like"/>
    <property type="match status" value="1"/>
</dbReference>
<feature type="compositionally biased region" description="Pro residues" evidence="5">
    <location>
        <begin position="141"/>
        <end position="174"/>
    </location>
</feature>
<dbReference type="EMBL" id="JAUEDM010000001">
    <property type="protein sequence ID" value="KAK3329842.1"/>
    <property type="molecule type" value="Genomic_DNA"/>
</dbReference>
<feature type="transmembrane region" description="Helical" evidence="6">
    <location>
        <begin position="357"/>
        <end position="378"/>
    </location>
</feature>
<evidence type="ECO:0000256" key="6">
    <source>
        <dbReference type="SAM" id="Phobius"/>
    </source>
</evidence>
<keyword evidence="2" id="KW-0456">Lyase</keyword>
<evidence type="ECO:0000256" key="1">
    <source>
        <dbReference type="ARBA" id="ARBA00012346"/>
    </source>
</evidence>
<reference evidence="7" key="2">
    <citation type="submission" date="2023-06" db="EMBL/GenBank/DDBJ databases">
        <authorList>
            <consortium name="Lawrence Berkeley National Laboratory"/>
            <person name="Haridas S."/>
            <person name="Hensen N."/>
            <person name="Bonometti L."/>
            <person name="Westerberg I."/>
            <person name="Brannstrom I.O."/>
            <person name="Guillou S."/>
            <person name="Cros-Aarteil S."/>
            <person name="Calhoun S."/>
            <person name="Kuo A."/>
            <person name="Mondo S."/>
            <person name="Pangilinan J."/>
            <person name="Riley R."/>
            <person name="Labutti K."/>
            <person name="Andreopoulos B."/>
            <person name="Lipzen A."/>
            <person name="Chen C."/>
            <person name="Yanf M."/>
            <person name="Daum C."/>
            <person name="Ng V."/>
            <person name="Clum A."/>
            <person name="Steindorff A."/>
            <person name="Ohm R."/>
            <person name="Martin F."/>
            <person name="Silar P."/>
            <person name="Natvig D."/>
            <person name="Lalanne C."/>
            <person name="Gautier V."/>
            <person name="Ament-Velasquez S.L."/>
            <person name="Kruys A."/>
            <person name="Hutchinson M.I."/>
            <person name="Powell A.J."/>
            <person name="Barry K."/>
            <person name="Miller A.N."/>
            <person name="Grigoriev I.V."/>
            <person name="Debuchy R."/>
            <person name="Gladieux P."/>
            <person name="Thoren M.H."/>
            <person name="Johannesson H."/>
        </authorList>
    </citation>
    <scope>NUCLEOTIDE SEQUENCE</scope>
    <source>
        <strain evidence="7">CBS 118394</strain>
    </source>
</reference>
<dbReference type="Proteomes" id="UP001283341">
    <property type="component" value="Unassembled WGS sequence"/>
</dbReference>
<evidence type="ECO:0000313" key="8">
    <source>
        <dbReference type="Proteomes" id="UP001283341"/>
    </source>
</evidence>
<dbReference type="GO" id="GO:0003839">
    <property type="term" value="F:gamma-glutamylcyclotransferase activity"/>
    <property type="evidence" value="ECO:0007669"/>
    <property type="project" value="UniProtKB-EC"/>
</dbReference>
<keyword evidence="6" id="KW-0472">Membrane</keyword>
<feature type="region of interest" description="Disordered" evidence="5">
    <location>
        <begin position="263"/>
        <end position="292"/>
    </location>
</feature>
<feature type="active site" description="Proton acceptor" evidence="3">
    <location>
        <position position="221"/>
    </location>
</feature>
<feature type="compositionally biased region" description="Basic and acidic residues" evidence="5">
    <location>
        <begin position="417"/>
        <end position="430"/>
    </location>
</feature>
<dbReference type="AlphaFoldDB" id="A0AAE0IRJ1"/>
<sequence length="466" mass="51010">MASSAQAQVEPANTALCALGHLRKLYPSPKPSTSTYDPLVLIPRTSVERLSAPDASPTPFPDTHIPASSIQQLSAPPTPATVLYLAYGSNLCAETFLGRRGIRPVSQVNVSCPSLRLTFDLPGLPYLEPCFANTAPRKVPKTPPKLPPDIPDLPKPPQPPQPQPDLPDLPPGTKPPHWHWDTSSSPAAARGNNAPPVWDKGLIGVVYEVTKADYAKIIQTEGGGAGYHDILVPCLPLPASVGVPERPPQVPIPFLAHTLYAPRLPDIPDDDDDDKARNDGDGDDDDDKPKIPIPKWAKRLLLPVRRDKEDYAQPSARYLKLITDGAREHELPKDYQAYLGSLEAYTMTTPKQRIGRVLFLAFWAPFALLLLGATRLFADEKGRVPAWLVGASAILFNLVWISYDVVAKPIFGEGERTIDHDDGGADEERGLAASGEGERKRGRWNTGSARRIVQDAEKRNLLERDW</sequence>
<feature type="region of interest" description="Disordered" evidence="5">
    <location>
        <begin position="417"/>
        <end position="447"/>
    </location>
</feature>
<dbReference type="PANTHER" id="PTHR12935:SF0">
    <property type="entry name" value="GAMMA-GLUTAMYLCYCLOTRANSFERASE"/>
    <property type="match status" value="1"/>
</dbReference>
<feature type="region of interest" description="Disordered" evidence="5">
    <location>
        <begin position="134"/>
        <end position="195"/>
    </location>
</feature>
<dbReference type="InterPro" id="IPR017939">
    <property type="entry name" value="G-Glutamylcylcotransferase"/>
</dbReference>
<evidence type="ECO:0000256" key="4">
    <source>
        <dbReference type="PIRSR" id="PIRSR617939-2"/>
    </source>
</evidence>
<feature type="binding site" evidence="4">
    <location>
        <begin position="84"/>
        <end position="89"/>
    </location>
    <ligand>
        <name>substrate</name>
    </ligand>
</feature>
<name>A0AAE0IRJ1_9PEZI</name>
<evidence type="ECO:0000313" key="7">
    <source>
        <dbReference type="EMBL" id="KAK3329842.1"/>
    </source>
</evidence>
<accession>A0AAE0IRJ1</accession>
<dbReference type="EC" id="4.3.2.9" evidence="1"/>
<reference evidence="7" key="1">
    <citation type="journal article" date="2023" name="Mol. Phylogenet. Evol.">
        <title>Genome-scale phylogeny and comparative genomics of the fungal order Sordariales.</title>
        <authorList>
            <person name="Hensen N."/>
            <person name="Bonometti L."/>
            <person name="Westerberg I."/>
            <person name="Brannstrom I.O."/>
            <person name="Guillou S."/>
            <person name="Cros-Aarteil S."/>
            <person name="Calhoun S."/>
            <person name="Haridas S."/>
            <person name="Kuo A."/>
            <person name="Mondo S."/>
            <person name="Pangilinan J."/>
            <person name="Riley R."/>
            <person name="LaButti K."/>
            <person name="Andreopoulos B."/>
            <person name="Lipzen A."/>
            <person name="Chen C."/>
            <person name="Yan M."/>
            <person name="Daum C."/>
            <person name="Ng V."/>
            <person name="Clum A."/>
            <person name="Steindorff A."/>
            <person name="Ohm R.A."/>
            <person name="Martin F."/>
            <person name="Silar P."/>
            <person name="Natvig D.O."/>
            <person name="Lalanne C."/>
            <person name="Gautier V."/>
            <person name="Ament-Velasquez S.L."/>
            <person name="Kruys A."/>
            <person name="Hutchinson M.I."/>
            <person name="Powell A.J."/>
            <person name="Barry K."/>
            <person name="Miller A.N."/>
            <person name="Grigoriev I.V."/>
            <person name="Debuchy R."/>
            <person name="Gladieux P."/>
            <person name="Hiltunen Thoren M."/>
            <person name="Johannesson H."/>
        </authorList>
    </citation>
    <scope>NUCLEOTIDE SEQUENCE</scope>
    <source>
        <strain evidence="7">CBS 118394</strain>
    </source>
</reference>